<evidence type="ECO:0000256" key="1">
    <source>
        <dbReference type="SAM" id="MobiDB-lite"/>
    </source>
</evidence>
<feature type="region of interest" description="Disordered" evidence="1">
    <location>
        <begin position="1"/>
        <end position="36"/>
    </location>
</feature>
<comment type="caution">
    <text evidence="2">The sequence shown here is derived from an EMBL/GenBank/DDBJ whole genome shotgun (WGS) entry which is preliminary data.</text>
</comment>
<evidence type="ECO:0000313" key="2">
    <source>
        <dbReference type="EMBL" id="PRP81774.1"/>
    </source>
</evidence>
<protein>
    <submittedName>
        <fullName evidence="2">Uncharacterized protein</fullName>
    </submittedName>
</protein>
<keyword evidence="3" id="KW-1185">Reference proteome</keyword>
<accession>A0A2P6NCT8</accession>
<dbReference type="EMBL" id="MDYQ01000118">
    <property type="protein sequence ID" value="PRP81774.1"/>
    <property type="molecule type" value="Genomic_DNA"/>
</dbReference>
<gene>
    <name evidence="2" type="ORF">PROFUN_10644</name>
</gene>
<dbReference type="Proteomes" id="UP000241769">
    <property type="component" value="Unassembled WGS sequence"/>
</dbReference>
<evidence type="ECO:0000313" key="3">
    <source>
        <dbReference type="Proteomes" id="UP000241769"/>
    </source>
</evidence>
<proteinExistence type="predicted"/>
<dbReference type="AlphaFoldDB" id="A0A2P6NCT8"/>
<reference evidence="2 3" key="1">
    <citation type="journal article" date="2018" name="Genome Biol. Evol.">
        <title>Multiple Roots of Fruiting Body Formation in Amoebozoa.</title>
        <authorList>
            <person name="Hillmann F."/>
            <person name="Forbes G."/>
            <person name="Novohradska S."/>
            <person name="Ferling I."/>
            <person name="Riege K."/>
            <person name="Groth M."/>
            <person name="Westermann M."/>
            <person name="Marz M."/>
            <person name="Spaller T."/>
            <person name="Winckler T."/>
            <person name="Schaap P."/>
            <person name="Glockner G."/>
        </authorList>
    </citation>
    <scope>NUCLEOTIDE SEQUENCE [LARGE SCALE GENOMIC DNA]</scope>
    <source>
        <strain evidence="2 3">Jena</strain>
    </source>
</reference>
<name>A0A2P6NCT8_9EUKA</name>
<organism evidence="2 3">
    <name type="scientific">Planoprotostelium fungivorum</name>
    <dbReference type="NCBI Taxonomy" id="1890364"/>
    <lineage>
        <taxon>Eukaryota</taxon>
        <taxon>Amoebozoa</taxon>
        <taxon>Evosea</taxon>
        <taxon>Variosea</taxon>
        <taxon>Cavosteliida</taxon>
        <taxon>Cavosteliaceae</taxon>
        <taxon>Planoprotostelium</taxon>
    </lineage>
</organism>
<sequence>MSDTNRRSVRFTTAGPLKAVTSHPRTSTEHRQTSPLNALNDHGNVTQIDLRSICNDINASDDCMTGSHFSVRHSMAELLAREPQHGEPPCFLVRLNYTRRTPNDAYRAVHDEPFNHLPWTLDLDLCLDLCLDHAVVNKESRGIFSSSIVHRGQASAGSMECSKMVYLLLRGHNLTGSLIGFAGEPGRSRTELSG</sequence>
<dbReference type="InParanoid" id="A0A2P6NCT8"/>